<accession>A0A1L9QK87</accession>
<evidence type="ECO:0000313" key="2">
    <source>
        <dbReference type="Proteomes" id="UP000183940"/>
    </source>
</evidence>
<sequence length="178" mass="19757">MSYPSLTVPENVSFEQAIAVTQAFLDLLEKEELSEDVIQTTINELVKTENGARGFFVTYLTDKRSVSDRPTSGVIEGLQTSPEIVSELLVKNVAMSTAMAITHTRNQDLEMAGNSQQVKERTTHLIAQLQLPEVKTRAKQLCETAQTGTGEYQSFLERWGYDVEQKQAIQDALGDLSS</sequence>
<organism evidence="1 2">
    <name type="scientific">Roseofilum reptotaenium AO1-A</name>
    <dbReference type="NCBI Taxonomy" id="1925591"/>
    <lineage>
        <taxon>Bacteria</taxon>
        <taxon>Bacillati</taxon>
        <taxon>Cyanobacteriota</taxon>
        <taxon>Cyanophyceae</taxon>
        <taxon>Desertifilales</taxon>
        <taxon>Desertifilaceae</taxon>
        <taxon>Roseofilum</taxon>
    </lineage>
</organism>
<dbReference type="AlphaFoldDB" id="A0A1L9QK87"/>
<evidence type="ECO:0000313" key="1">
    <source>
        <dbReference type="EMBL" id="OJJ16226.1"/>
    </source>
</evidence>
<gene>
    <name evidence="1" type="ORF">BI308_23875</name>
</gene>
<proteinExistence type="predicted"/>
<comment type="caution">
    <text evidence="1">The sequence shown here is derived from an EMBL/GenBank/DDBJ whole genome shotgun (WGS) entry which is preliminary data.</text>
</comment>
<protein>
    <submittedName>
        <fullName evidence="1">Uncharacterized protein</fullName>
    </submittedName>
</protein>
<dbReference type="EMBL" id="MLAW01000066">
    <property type="protein sequence ID" value="OJJ16226.1"/>
    <property type="molecule type" value="Genomic_DNA"/>
</dbReference>
<name>A0A1L9QK87_9CYAN</name>
<dbReference type="Proteomes" id="UP000183940">
    <property type="component" value="Unassembled WGS sequence"/>
</dbReference>
<dbReference type="InterPro" id="IPR016780">
    <property type="entry name" value="UCP020893"/>
</dbReference>
<dbReference type="PIRSF" id="PIRSF020893">
    <property type="entry name" value="UCP020893"/>
    <property type="match status" value="1"/>
</dbReference>
<dbReference type="STRING" id="1925591.BI308_23875"/>
<reference evidence="1" key="1">
    <citation type="submission" date="2016-10" db="EMBL/GenBank/DDBJ databases">
        <title>CRISPR-Cas defence system in Roseofilum reptotaenium: evidence of a bacteriophage-cyanobacterium arms race in the coral black band disease.</title>
        <authorList>
            <person name="Buerger P."/>
            <person name="Wood-Charlson E.M."/>
            <person name="Weynberg K.D."/>
            <person name="Willis B."/>
            <person name="Van Oppen M.J."/>
        </authorList>
    </citation>
    <scope>NUCLEOTIDE SEQUENCE [LARGE SCALE GENOMIC DNA]</scope>
    <source>
        <strain evidence="1">AO1-A</strain>
    </source>
</reference>
<keyword evidence="2" id="KW-1185">Reference proteome</keyword>